<keyword evidence="9" id="KW-0539">Nucleus</keyword>
<dbReference type="Pfam" id="PF06422">
    <property type="entry name" value="PDR_CDR"/>
    <property type="match status" value="1"/>
</dbReference>
<evidence type="ECO:0000256" key="10">
    <source>
        <dbReference type="SAM" id="MobiDB-lite"/>
    </source>
</evidence>
<dbReference type="GO" id="GO:0016020">
    <property type="term" value="C:membrane"/>
    <property type="evidence" value="ECO:0007669"/>
    <property type="project" value="InterPro"/>
</dbReference>
<dbReference type="GO" id="GO:0005737">
    <property type="term" value="C:cytoplasm"/>
    <property type="evidence" value="ECO:0007669"/>
    <property type="project" value="UniProtKB-SubCell"/>
</dbReference>
<dbReference type="EMBL" id="AMCV02000005">
    <property type="protein sequence ID" value="TDZ23830.1"/>
    <property type="molecule type" value="Genomic_DNA"/>
</dbReference>
<dbReference type="InterPro" id="IPR013734">
    <property type="entry name" value="TF_Nrm1/Whi5"/>
</dbReference>
<dbReference type="OrthoDB" id="5345625at2759"/>
<keyword evidence="7" id="KW-0805">Transcription regulation</keyword>
<keyword evidence="8" id="KW-0804">Transcription</keyword>
<feature type="compositionally biased region" description="Polar residues" evidence="10">
    <location>
        <begin position="154"/>
        <end position="180"/>
    </location>
</feature>
<dbReference type="InterPro" id="IPR010929">
    <property type="entry name" value="PDR_CDR_ABC"/>
</dbReference>
<reference evidence="13" key="1">
    <citation type="journal article" date="2013" name="New Phytol.">
        <title>Comparative genomic and transcriptomic analyses reveal the hemibiotrophic stage shift of Colletotrichum fungi.</title>
        <authorList>
            <person name="Gan P."/>
            <person name="Ikeda K."/>
            <person name="Irieda H."/>
            <person name="Narusaka M."/>
            <person name="O'Connell R.J."/>
            <person name="Narusaka Y."/>
            <person name="Takano Y."/>
            <person name="Kubo Y."/>
            <person name="Shirasu K."/>
        </authorList>
    </citation>
    <scope>NUCLEOTIDE SEQUENCE [LARGE SCALE GENOMIC DNA]</scope>
    <source>
        <strain evidence="13">104-T / ATCC 96160 / CBS 514.97 / LARS 414 / MAFF 240422</strain>
    </source>
</reference>
<feature type="compositionally biased region" description="Basic and acidic residues" evidence="10">
    <location>
        <begin position="121"/>
        <end position="135"/>
    </location>
</feature>
<feature type="region of interest" description="Disordered" evidence="10">
    <location>
        <begin position="65"/>
        <end position="202"/>
    </location>
</feature>
<evidence type="ECO:0000313" key="13">
    <source>
        <dbReference type="Proteomes" id="UP000014480"/>
    </source>
</evidence>
<evidence type="ECO:0000256" key="6">
    <source>
        <dbReference type="ARBA" id="ARBA00022491"/>
    </source>
</evidence>
<comment type="caution">
    <text evidence="12">The sequence shown here is derived from an EMBL/GenBank/DDBJ whole genome shotgun (WGS) entry which is preliminary data.</text>
</comment>
<dbReference type="GO" id="GO:0005524">
    <property type="term" value="F:ATP binding"/>
    <property type="evidence" value="ECO:0007669"/>
    <property type="project" value="InterPro"/>
</dbReference>
<evidence type="ECO:0000256" key="3">
    <source>
        <dbReference type="ARBA" id="ARBA00006922"/>
    </source>
</evidence>
<accession>A0A484G171</accession>
<protein>
    <submittedName>
        <fullName evidence="12">Opaque-specific ABC transporter CDR3</fullName>
    </submittedName>
</protein>
<dbReference type="Proteomes" id="UP000014480">
    <property type="component" value="Unassembled WGS sequence"/>
</dbReference>
<organism evidence="12 13">
    <name type="scientific">Colletotrichum orbiculare (strain 104-T / ATCC 96160 / CBS 514.97 / LARS 414 / MAFF 240422)</name>
    <name type="common">Cucumber anthracnose fungus</name>
    <name type="synonym">Colletotrichum lagenarium</name>
    <dbReference type="NCBI Taxonomy" id="1213857"/>
    <lineage>
        <taxon>Eukaryota</taxon>
        <taxon>Fungi</taxon>
        <taxon>Dikarya</taxon>
        <taxon>Ascomycota</taxon>
        <taxon>Pezizomycotina</taxon>
        <taxon>Sordariomycetes</taxon>
        <taxon>Hypocreomycetidae</taxon>
        <taxon>Glomerellales</taxon>
        <taxon>Glomerellaceae</taxon>
        <taxon>Colletotrichum</taxon>
        <taxon>Colletotrichum orbiculare species complex</taxon>
    </lineage>
</organism>
<evidence type="ECO:0000256" key="4">
    <source>
        <dbReference type="ARBA" id="ARBA00022448"/>
    </source>
</evidence>
<keyword evidence="13" id="KW-1185">Reference proteome</keyword>
<feature type="region of interest" description="Disordered" evidence="10">
    <location>
        <begin position="1"/>
        <end position="49"/>
    </location>
</feature>
<dbReference type="GO" id="GO:0042626">
    <property type="term" value="F:ATPase-coupled transmembrane transporter activity"/>
    <property type="evidence" value="ECO:0007669"/>
    <property type="project" value="InterPro"/>
</dbReference>
<evidence type="ECO:0000313" key="12">
    <source>
        <dbReference type="EMBL" id="TDZ23830.1"/>
    </source>
</evidence>
<name>A0A484G171_COLOR</name>
<evidence type="ECO:0000256" key="2">
    <source>
        <dbReference type="ARBA" id="ARBA00004496"/>
    </source>
</evidence>
<keyword evidence="6" id="KW-0678">Repressor</keyword>
<sequence>MDPSSPAKRRALAPLDANVNAISPAPKRHNKTPLPNSPIKTSIKSPPGLKRPIAAVVFDENSVVAKKKQCQEPVAAPPPRLVHVPAPVNAPASTPTSAPASAPAPAQRTLEPVQPEEEVDAKEGQTEPQPEKELVESPAVAQSEGKEQHLTRSRAASPSPNVSSVFDSSAMDTSQNTTLLTEPDTEQTRTLPPPRQKRLLTREEARQKARILRLKLGLANYKLRTGQEDVPLDMLQMKPLPGHETTMRALPTVTVQPPSSRDGPSEKQTEESKEPEDTRQDAATQDPEKGHESTEKAAQETETGCDDDSTHSSCGGVASSLLSLARASSALRSPSFILFLARHDILMCGREKETSGSFDTAELVEPTNEFNGVELACVGQFLIPDGPGYGPGLGGQACAGVLSARPGAFIVTGDDYLGALDFSYGHAWRNFGVVCAWYVFYTT</sequence>
<evidence type="ECO:0000256" key="1">
    <source>
        <dbReference type="ARBA" id="ARBA00004123"/>
    </source>
</evidence>
<reference evidence="13" key="2">
    <citation type="journal article" date="2019" name="Mol. Plant Microbe Interact.">
        <title>Genome sequence resources for four phytopathogenic fungi from the Colletotrichum orbiculare species complex.</title>
        <authorList>
            <person name="Gan P."/>
            <person name="Tsushima A."/>
            <person name="Narusaka M."/>
            <person name="Narusaka Y."/>
            <person name="Takano Y."/>
            <person name="Kubo Y."/>
            <person name="Shirasu K."/>
        </authorList>
    </citation>
    <scope>GENOME REANNOTATION</scope>
    <source>
        <strain evidence="13">104-T / ATCC 96160 / CBS 514.97 / LARS 414 / MAFF 240422</strain>
    </source>
</reference>
<comment type="similarity">
    <text evidence="3">Belongs to the WHI5/NRM1 family.</text>
</comment>
<evidence type="ECO:0000256" key="7">
    <source>
        <dbReference type="ARBA" id="ARBA00023015"/>
    </source>
</evidence>
<keyword evidence="5" id="KW-0963">Cytoplasm</keyword>
<evidence type="ECO:0000256" key="5">
    <source>
        <dbReference type="ARBA" id="ARBA00022490"/>
    </source>
</evidence>
<keyword evidence="4" id="KW-0813">Transport</keyword>
<dbReference type="STRING" id="1213857.A0A484G171"/>
<gene>
    <name evidence="12" type="primary">CDR3</name>
    <name evidence="12" type="ORF">Cob_v003218</name>
</gene>
<dbReference type="GO" id="GO:0005634">
    <property type="term" value="C:nucleus"/>
    <property type="evidence" value="ECO:0007669"/>
    <property type="project" value="UniProtKB-SubCell"/>
</dbReference>
<evidence type="ECO:0000256" key="8">
    <source>
        <dbReference type="ARBA" id="ARBA00023163"/>
    </source>
</evidence>
<evidence type="ECO:0000256" key="9">
    <source>
        <dbReference type="ARBA" id="ARBA00023242"/>
    </source>
</evidence>
<evidence type="ECO:0000259" key="11">
    <source>
        <dbReference type="Pfam" id="PF06422"/>
    </source>
</evidence>
<comment type="subcellular location">
    <subcellularLocation>
        <location evidence="2">Cytoplasm</location>
    </subcellularLocation>
    <subcellularLocation>
        <location evidence="1">Nucleus</location>
    </subcellularLocation>
</comment>
<feature type="domain" description="CDR ABC transporter" evidence="11">
    <location>
        <begin position="383"/>
        <end position="442"/>
    </location>
</feature>
<feature type="region of interest" description="Disordered" evidence="10">
    <location>
        <begin position="241"/>
        <end position="312"/>
    </location>
</feature>
<proteinExistence type="inferred from homology"/>
<feature type="compositionally biased region" description="Basic and acidic residues" evidence="10">
    <location>
        <begin position="263"/>
        <end position="299"/>
    </location>
</feature>
<dbReference type="Pfam" id="PF08528">
    <property type="entry name" value="Whi5"/>
    <property type="match status" value="1"/>
</dbReference>
<dbReference type="AlphaFoldDB" id="A0A484G171"/>
<feature type="compositionally biased region" description="Low complexity" evidence="10">
    <location>
        <begin position="84"/>
        <end position="106"/>
    </location>
</feature>